<dbReference type="EMBL" id="JAVRAD010000019">
    <property type="protein sequence ID" value="MDX8332550.1"/>
    <property type="molecule type" value="Genomic_DNA"/>
</dbReference>
<name>A0ABU4W731_9HYPH</name>
<protein>
    <submittedName>
        <fullName evidence="1">DUF3829 domain-containing protein</fullName>
    </submittedName>
</protein>
<reference evidence="1" key="1">
    <citation type="journal article" date="2023" name="Phytobiomes J">
        <title>Deciphering the key players within the bacterial microbiota associated with aerial crown gall tumors on rhododendron: Insights into the gallobiome.</title>
        <authorList>
            <person name="Kuzmanovic N."/>
            <person name="Nesme J."/>
            <person name="Wolf J."/>
            <person name="Neumann-Schaal M."/>
            <person name="Petersen J."/>
            <person name="Fernandez-Gnecco G."/>
            <person name="Sproeer C."/>
            <person name="Bunk B."/>
            <person name="Overmann J."/>
            <person name="Sorensen S.J."/>
            <person name="Idczak E."/>
            <person name="Smalla K."/>
        </authorList>
    </citation>
    <scope>NUCLEOTIDE SEQUENCE [LARGE SCALE GENOMIC DNA]</scope>
    <source>
        <strain evidence="1">Rho-14.1</strain>
    </source>
</reference>
<keyword evidence="2" id="KW-1185">Reference proteome</keyword>
<organism evidence="1 2">
    <name type="scientific">Agrobacterium rosae</name>
    <dbReference type="NCBI Taxonomy" id="1972867"/>
    <lineage>
        <taxon>Bacteria</taxon>
        <taxon>Pseudomonadati</taxon>
        <taxon>Pseudomonadota</taxon>
        <taxon>Alphaproteobacteria</taxon>
        <taxon>Hyphomicrobiales</taxon>
        <taxon>Rhizobiaceae</taxon>
        <taxon>Rhizobium/Agrobacterium group</taxon>
        <taxon>Agrobacterium</taxon>
    </lineage>
</organism>
<evidence type="ECO:0000313" key="1">
    <source>
        <dbReference type="EMBL" id="MDX8332550.1"/>
    </source>
</evidence>
<dbReference type="Pfam" id="PF12889">
    <property type="entry name" value="DUF3829"/>
    <property type="match status" value="1"/>
</dbReference>
<sequence>MIKIRTRLEAASAMDGFIPELDPAARDDAAAITAFEPVNNGLANYAQSKGFLTDGGTTARAEDPVFVTSLTKVVDAEKVFFDKMQA</sequence>
<evidence type="ECO:0000313" key="2">
    <source>
        <dbReference type="Proteomes" id="UP001277561"/>
    </source>
</evidence>
<gene>
    <name evidence="1" type="ORF">RMS29_25405</name>
</gene>
<dbReference type="Proteomes" id="UP001277561">
    <property type="component" value="Unassembled WGS sequence"/>
</dbReference>
<proteinExistence type="predicted"/>
<dbReference type="InterPro" id="IPR024291">
    <property type="entry name" value="DUF3829"/>
</dbReference>
<accession>A0ABU4W731</accession>
<comment type="caution">
    <text evidence="1">The sequence shown here is derived from an EMBL/GenBank/DDBJ whole genome shotgun (WGS) entry which is preliminary data.</text>
</comment>